<evidence type="ECO:0000256" key="3">
    <source>
        <dbReference type="ARBA" id="ARBA00023157"/>
    </source>
</evidence>
<keyword evidence="4" id="KW-0676">Redox-active center</keyword>
<keyword evidence="3" id="KW-1015">Disulfide bond</keyword>
<feature type="domain" description="Thioredoxin" evidence="5">
    <location>
        <begin position="1"/>
        <end position="118"/>
    </location>
</feature>
<evidence type="ECO:0000313" key="6">
    <source>
        <dbReference type="EMBL" id="VAX10500.1"/>
    </source>
</evidence>
<keyword evidence="2" id="KW-0249">Electron transport</keyword>
<dbReference type="AlphaFoldDB" id="A0A3B1BIV1"/>
<reference evidence="6" key="1">
    <citation type="submission" date="2018-06" db="EMBL/GenBank/DDBJ databases">
        <authorList>
            <person name="Zhirakovskaya E."/>
        </authorList>
    </citation>
    <scope>NUCLEOTIDE SEQUENCE</scope>
</reference>
<sequence>MKPVKNNSDIYVVDLIDFDDKVIEASRQRPVLLDLWADWCSPCIVIAPILKQVIEKFEGRIALAKVEVDEGENMKLAGRYKVRGFPTIILFQDGEAKAHFSGAHPASYIENFIYQNTDL</sequence>
<evidence type="ECO:0000256" key="4">
    <source>
        <dbReference type="ARBA" id="ARBA00023284"/>
    </source>
</evidence>
<accession>A0A3B1BIV1</accession>
<dbReference type="PANTHER" id="PTHR45663:SF11">
    <property type="entry name" value="GEO12009P1"/>
    <property type="match status" value="1"/>
</dbReference>
<keyword evidence="1" id="KW-0813">Transport</keyword>
<dbReference type="GO" id="GO:0015035">
    <property type="term" value="F:protein-disulfide reductase activity"/>
    <property type="evidence" value="ECO:0007669"/>
    <property type="project" value="InterPro"/>
</dbReference>
<evidence type="ECO:0000256" key="2">
    <source>
        <dbReference type="ARBA" id="ARBA00022982"/>
    </source>
</evidence>
<dbReference type="PIRSF" id="PIRSF000077">
    <property type="entry name" value="Thioredoxin"/>
    <property type="match status" value="1"/>
</dbReference>
<dbReference type="Pfam" id="PF00085">
    <property type="entry name" value="Thioredoxin"/>
    <property type="match status" value="1"/>
</dbReference>
<dbReference type="InterPro" id="IPR005746">
    <property type="entry name" value="Thioredoxin"/>
</dbReference>
<dbReference type="PANTHER" id="PTHR45663">
    <property type="entry name" value="GEO12009P1"/>
    <property type="match status" value="1"/>
</dbReference>
<dbReference type="GO" id="GO:0005737">
    <property type="term" value="C:cytoplasm"/>
    <property type="evidence" value="ECO:0007669"/>
    <property type="project" value="TreeGrafter"/>
</dbReference>
<dbReference type="EMBL" id="UOFY01000051">
    <property type="protein sequence ID" value="VAX10500.1"/>
    <property type="molecule type" value="Genomic_DNA"/>
</dbReference>
<organism evidence="6">
    <name type="scientific">hydrothermal vent metagenome</name>
    <dbReference type="NCBI Taxonomy" id="652676"/>
    <lineage>
        <taxon>unclassified sequences</taxon>
        <taxon>metagenomes</taxon>
        <taxon>ecological metagenomes</taxon>
    </lineage>
</organism>
<dbReference type="InterPro" id="IPR013766">
    <property type="entry name" value="Thioredoxin_domain"/>
</dbReference>
<evidence type="ECO:0000259" key="5">
    <source>
        <dbReference type="PROSITE" id="PS51352"/>
    </source>
</evidence>
<gene>
    <name evidence="6" type="ORF">MNBD_GAMMA25-1415</name>
</gene>
<evidence type="ECO:0000256" key="1">
    <source>
        <dbReference type="ARBA" id="ARBA00022448"/>
    </source>
</evidence>
<name>A0A3B1BIV1_9ZZZZ</name>
<protein>
    <submittedName>
        <fullName evidence="6">Thioredoxin</fullName>
    </submittedName>
</protein>
<dbReference type="CDD" id="cd02947">
    <property type="entry name" value="TRX_family"/>
    <property type="match status" value="1"/>
</dbReference>
<dbReference type="Gene3D" id="3.40.30.10">
    <property type="entry name" value="Glutaredoxin"/>
    <property type="match status" value="1"/>
</dbReference>
<dbReference type="PROSITE" id="PS51352">
    <property type="entry name" value="THIOREDOXIN_2"/>
    <property type="match status" value="1"/>
</dbReference>
<dbReference type="SUPFAM" id="SSF52833">
    <property type="entry name" value="Thioredoxin-like"/>
    <property type="match status" value="1"/>
</dbReference>
<dbReference type="PRINTS" id="PR00421">
    <property type="entry name" value="THIOREDOXIN"/>
</dbReference>
<dbReference type="InterPro" id="IPR036249">
    <property type="entry name" value="Thioredoxin-like_sf"/>
</dbReference>
<proteinExistence type="predicted"/>